<dbReference type="AlphaFoldDB" id="A0A9W9DNR4"/>
<protein>
    <submittedName>
        <fullName evidence="2">Uncharacterized protein</fullName>
    </submittedName>
</protein>
<evidence type="ECO:0000313" key="2">
    <source>
        <dbReference type="EMBL" id="KAJ4479087.1"/>
    </source>
</evidence>
<feature type="region of interest" description="Disordered" evidence="1">
    <location>
        <begin position="144"/>
        <end position="167"/>
    </location>
</feature>
<keyword evidence="3" id="KW-1185">Reference proteome</keyword>
<accession>A0A9W9DNR4</accession>
<organism evidence="2 3">
    <name type="scientific">Lentinula aciculospora</name>
    <dbReference type="NCBI Taxonomy" id="153920"/>
    <lineage>
        <taxon>Eukaryota</taxon>
        <taxon>Fungi</taxon>
        <taxon>Dikarya</taxon>
        <taxon>Basidiomycota</taxon>
        <taxon>Agaricomycotina</taxon>
        <taxon>Agaricomycetes</taxon>
        <taxon>Agaricomycetidae</taxon>
        <taxon>Agaricales</taxon>
        <taxon>Marasmiineae</taxon>
        <taxon>Omphalotaceae</taxon>
        <taxon>Lentinula</taxon>
    </lineage>
</organism>
<name>A0A9W9DNR4_9AGAR</name>
<dbReference type="PROSITE" id="PS51257">
    <property type="entry name" value="PROKAR_LIPOPROTEIN"/>
    <property type="match status" value="1"/>
</dbReference>
<comment type="caution">
    <text evidence="2">The sequence shown here is derived from an EMBL/GenBank/DDBJ whole genome shotgun (WGS) entry which is preliminary data.</text>
</comment>
<evidence type="ECO:0000313" key="3">
    <source>
        <dbReference type="Proteomes" id="UP001150266"/>
    </source>
</evidence>
<gene>
    <name evidence="2" type="ORF">J3R30DRAFT_2713533</name>
</gene>
<proteinExistence type="predicted"/>
<dbReference type="EMBL" id="JAOTPV010000008">
    <property type="protein sequence ID" value="KAJ4479087.1"/>
    <property type="molecule type" value="Genomic_DNA"/>
</dbReference>
<feature type="compositionally biased region" description="Low complexity" evidence="1">
    <location>
        <begin position="154"/>
        <end position="167"/>
    </location>
</feature>
<dbReference type="Proteomes" id="UP001150266">
    <property type="component" value="Unassembled WGS sequence"/>
</dbReference>
<evidence type="ECO:0000256" key="1">
    <source>
        <dbReference type="SAM" id="MobiDB-lite"/>
    </source>
</evidence>
<feature type="compositionally biased region" description="Basic and acidic residues" evidence="1">
    <location>
        <begin position="144"/>
        <end position="153"/>
    </location>
</feature>
<sequence>MIQVNSRSIIATAIAVGAACSALAIPVSYTPSPTQTPPARTTAVGVSLEYPKNSSCVIVPSKVENDEVTSVVVRRAHIMNGVQASNEPRPQLNIPQMEALFAEYGYNWDTFSNESQYGNHIQRMDANDRANLRTYLESKNPKRFVDYKAKHEPASSSTSTTGDAAAA</sequence>
<reference evidence="2" key="1">
    <citation type="submission" date="2022-08" db="EMBL/GenBank/DDBJ databases">
        <title>A Global Phylogenomic Analysis of the Shiitake Genus Lentinula.</title>
        <authorList>
            <consortium name="DOE Joint Genome Institute"/>
            <person name="Sierra-Patev S."/>
            <person name="Min B."/>
            <person name="Naranjo-Ortiz M."/>
            <person name="Looney B."/>
            <person name="Konkel Z."/>
            <person name="Slot J.C."/>
            <person name="Sakamoto Y."/>
            <person name="Steenwyk J.L."/>
            <person name="Rokas A."/>
            <person name="Carro J."/>
            <person name="Camarero S."/>
            <person name="Ferreira P."/>
            <person name="Molpeceres G."/>
            <person name="Ruiz-Duenas F.J."/>
            <person name="Serrano A."/>
            <person name="Henrissat B."/>
            <person name="Drula E."/>
            <person name="Hughes K.W."/>
            <person name="Mata J.L."/>
            <person name="Ishikawa N.K."/>
            <person name="Vargas-Isla R."/>
            <person name="Ushijima S."/>
            <person name="Smith C.A."/>
            <person name="Ahrendt S."/>
            <person name="Andreopoulos W."/>
            <person name="He G."/>
            <person name="Labutti K."/>
            <person name="Lipzen A."/>
            <person name="Ng V."/>
            <person name="Riley R."/>
            <person name="Sandor L."/>
            <person name="Barry K."/>
            <person name="Martinez A.T."/>
            <person name="Xiao Y."/>
            <person name="Gibbons J.G."/>
            <person name="Terashima K."/>
            <person name="Grigoriev I.V."/>
            <person name="Hibbett D.S."/>
        </authorList>
    </citation>
    <scope>NUCLEOTIDE SEQUENCE</scope>
    <source>
        <strain evidence="2">JLM2183</strain>
    </source>
</reference>